<name>A0A4Q9BAZ1_9BACT</name>
<keyword evidence="7 9" id="KW-0472">Membrane</keyword>
<dbReference type="InterPro" id="IPR051085">
    <property type="entry name" value="MB_O-acyltransferase"/>
</dbReference>
<sequence>MQQIIEVIKQAFGSIPFEQLLREFMLYSTKEPWFFTEFSFLFTFGIFLFFYALLFTQNSFRKIYLIAFSLFFYYKSSGPFLALFVFQIVVDFLFARKIENKEGTSKQIWVSVAVLFSLSFLLYFKYPNFILENTNWLLLTHFKPVDLFLPIGISFYTFQSISYIVDVYRGEIRSSKSFLDYAFYMTFFPHLVAGPIVRAKDFLGQINSPENLDARRYKESLFRIVTGLIKKLLIADYLGKYVDMVFDNPALYTGGENLLGALAYSFQIYFDFSGYSDIAIGLALLLGYRLKENFENPYGSSNVTEFWRKWHISLSTWLRDYVYIPLGGNRKGALNTYLFLLITMLVGGFWHGASWQFVCWGAAHGLALALHKAIHKHLPEGKWMDFLGGICTFSFVTFCWIFFRARDFDTALLMLNQMAIATSETDFIGFWFSRNELAILLVALLSWTIIPGNWKRKAFELTFYVPSFFWFFFLLAALQLIIQFRDTLVQPFIYFQF</sequence>
<dbReference type="GO" id="GO:0016746">
    <property type="term" value="F:acyltransferase activity"/>
    <property type="evidence" value="ECO:0007669"/>
    <property type="project" value="UniProtKB-KW"/>
</dbReference>
<feature type="transmembrane region" description="Helical" evidence="10">
    <location>
        <begin position="108"/>
        <end position="126"/>
    </location>
</feature>
<evidence type="ECO:0000313" key="11">
    <source>
        <dbReference type="EMBL" id="TBH71923.1"/>
    </source>
</evidence>
<evidence type="ECO:0000256" key="5">
    <source>
        <dbReference type="ARBA" id="ARBA00022692"/>
    </source>
</evidence>
<dbReference type="GO" id="GO:0042121">
    <property type="term" value="P:alginic acid biosynthetic process"/>
    <property type="evidence" value="ECO:0007669"/>
    <property type="project" value="InterPro"/>
</dbReference>
<evidence type="ECO:0000256" key="7">
    <source>
        <dbReference type="ARBA" id="ARBA00023136"/>
    </source>
</evidence>
<feature type="transmembrane region" description="Helical" evidence="10">
    <location>
        <begin position="461"/>
        <end position="482"/>
    </location>
</feature>
<comment type="subcellular location">
    <subcellularLocation>
        <location evidence="1">Cell membrane</location>
        <topology evidence="1">Multi-pass membrane protein</topology>
    </subcellularLocation>
</comment>
<comment type="similarity">
    <text evidence="2 9">Belongs to the membrane-bound acyltransferase family.</text>
</comment>
<feature type="transmembrane region" description="Helical" evidence="10">
    <location>
        <begin position="63"/>
        <end position="88"/>
    </location>
</feature>
<dbReference type="PANTHER" id="PTHR13285:SF23">
    <property type="entry name" value="TEICHOIC ACID D-ALANYLTRANSFERASE"/>
    <property type="match status" value="1"/>
</dbReference>
<dbReference type="Pfam" id="PF03062">
    <property type="entry name" value="MBOAT"/>
    <property type="match status" value="1"/>
</dbReference>
<dbReference type="InterPro" id="IPR004299">
    <property type="entry name" value="MBOAT_fam"/>
</dbReference>
<accession>A0A4Q9BAZ1</accession>
<gene>
    <name evidence="11" type="ORF">EWU20_08840</name>
</gene>
<dbReference type="PIRSF" id="PIRSF500217">
    <property type="entry name" value="AlgI"/>
    <property type="match status" value="1"/>
</dbReference>
<dbReference type="EMBL" id="SEWY01000004">
    <property type="protein sequence ID" value="TBH71923.1"/>
    <property type="molecule type" value="Genomic_DNA"/>
</dbReference>
<protein>
    <submittedName>
        <fullName evidence="11">MBOAT family protein</fullName>
    </submittedName>
</protein>
<organism evidence="11 12">
    <name type="scientific">Aquirufa antheringensis</name>
    <dbReference type="NCBI Taxonomy" id="2516559"/>
    <lineage>
        <taxon>Bacteria</taxon>
        <taxon>Pseudomonadati</taxon>
        <taxon>Bacteroidota</taxon>
        <taxon>Cytophagia</taxon>
        <taxon>Cytophagales</taxon>
        <taxon>Flectobacillaceae</taxon>
        <taxon>Aquirufa</taxon>
    </lineage>
</organism>
<dbReference type="GO" id="GO:0005886">
    <property type="term" value="C:plasma membrane"/>
    <property type="evidence" value="ECO:0007669"/>
    <property type="project" value="UniProtKB-SubCell"/>
</dbReference>
<dbReference type="InterPro" id="IPR028362">
    <property type="entry name" value="AlgI"/>
</dbReference>
<feature type="transmembrane region" description="Helical" evidence="10">
    <location>
        <begin position="181"/>
        <end position="199"/>
    </location>
</feature>
<evidence type="ECO:0000256" key="1">
    <source>
        <dbReference type="ARBA" id="ARBA00004651"/>
    </source>
</evidence>
<dbReference type="AlphaFoldDB" id="A0A4Q9BAZ1"/>
<dbReference type="Proteomes" id="UP000293583">
    <property type="component" value="Unassembled WGS sequence"/>
</dbReference>
<dbReference type="OrthoDB" id="9805788at2"/>
<keyword evidence="12" id="KW-1185">Reference proteome</keyword>
<evidence type="ECO:0000256" key="2">
    <source>
        <dbReference type="ARBA" id="ARBA00010323"/>
    </source>
</evidence>
<feature type="transmembrane region" description="Helical" evidence="10">
    <location>
        <begin position="437"/>
        <end position="454"/>
    </location>
</feature>
<evidence type="ECO:0000313" key="12">
    <source>
        <dbReference type="Proteomes" id="UP000293583"/>
    </source>
</evidence>
<feature type="transmembrane region" description="Helical" evidence="10">
    <location>
        <begin position="386"/>
        <end position="403"/>
    </location>
</feature>
<feature type="transmembrane region" description="Helical" evidence="10">
    <location>
        <begin position="332"/>
        <end position="349"/>
    </location>
</feature>
<evidence type="ECO:0000256" key="4">
    <source>
        <dbReference type="ARBA" id="ARBA00022679"/>
    </source>
</evidence>
<evidence type="ECO:0000256" key="6">
    <source>
        <dbReference type="ARBA" id="ARBA00022989"/>
    </source>
</evidence>
<keyword evidence="6 10" id="KW-1133">Transmembrane helix</keyword>
<dbReference type="InterPro" id="IPR024194">
    <property type="entry name" value="Ac/AlaTfrase_AlgI/DltB"/>
</dbReference>
<keyword evidence="4 9" id="KW-0808">Transferase</keyword>
<evidence type="ECO:0000256" key="3">
    <source>
        <dbReference type="ARBA" id="ARBA00022475"/>
    </source>
</evidence>
<reference evidence="11 12" key="1">
    <citation type="submission" date="2019-02" db="EMBL/GenBank/DDBJ databases">
        <title>Genome of a new Bacteroidetes strain.</title>
        <authorList>
            <person name="Pitt A."/>
        </authorList>
    </citation>
    <scope>NUCLEOTIDE SEQUENCE [LARGE SCALE GENOMIC DNA]</scope>
    <source>
        <strain evidence="11 12">103A-SOEBACH</strain>
    </source>
</reference>
<keyword evidence="8 9" id="KW-0012">Acyltransferase</keyword>
<dbReference type="RefSeq" id="WP_130923551.1">
    <property type="nucleotide sequence ID" value="NZ_JAANOL010000001.1"/>
</dbReference>
<feature type="transmembrane region" description="Helical" evidence="10">
    <location>
        <begin position="33"/>
        <end position="56"/>
    </location>
</feature>
<dbReference type="PANTHER" id="PTHR13285">
    <property type="entry name" value="ACYLTRANSFERASE"/>
    <property type="match status" value="1"/>
</dbReference>
<keyword evidence="5 10" id="KW-0812">Transmembrane</keyword>
<evidence type="ECO:0000256" key="8">
    <source>
        <dbReference type="ARBA" id="ARBA00023315"/>
    </source>
</evidence>
<proteinExistence type="inferred from homology"/>
<feature type="transmembrane region" description="Helical" evidence="10">
    <location>
        <begin position="258"/>
        <end position="286"/>
    </location>
</feature>
<keyword evidence="3 9" id="KW-1003">Cell membrane</keyword>
<dbReference type="PIRSF" id="PIRSF016636">
    <property type="entry name" value="AlgI_DltB"/>
    <property type="match status" value="1"/>
</dbReference>
<feature type="transmembrane region" description="Helical" evidence="10">
    <location>
        <begin position="147"/>
        <end position="165"/>
    </location>
</feature>
<evidence type="ECO:0000256" key="9">
    <source>
        <dbReference type="PIRNR" id="PIRNR016636"/>
    </source>
</evidence>
<comment type="caution">
    <text evidence="11">The sequence shown here is derived from an EMBL/GenBank/DDBJ whole genome shotgun (WGS) entry which is preliminary data.</text>
</comment>
<evidence type="ECO:0000256" key="10">
    <source>
        <dbReference type="SAM" id="Phobius"/>
    </source>
</evidence>